<dbReference type="EMBL" id="JACOFZ010000001">
    <property type="protein sequence ID" value="MBC3880748.1"/>
    <property type="molecule type" value="Genomic_DNA"/>
</dbReference>
<sequence>MPQIIKDSVVVNDDWEILHLSEDDTADTVTVPSGKTIVPLKVWLLQKASLEQRSDIGVWFSSDEQAKELGADIQRFSVIAIDFPKFADGRGYSIAYNLRTRFGYSGELRAIGDVLRDQLFYMQRVGFNAFAVRADKNIHDALKSLSDFSEKYQTSVDEREPLFRRANRLGATS</sequence>
<comment type="caution">
    <text evidence="1">The sequence shown here is derived from an EMBL/GenBank/DDBJ whole genome shotgun (WGS) entry which is preliminary data.</text>
</comment>
<evidence type="ECO:0000313" key="1">
    <source>
        <dbReference type="EMBL" id="MBC3880748.1"/>
    </source>
</evidence>
<dbReference type="InterPro" id="IPR008318">
    <property type="entry name" value="UCP030820"/>
</dbReference>
<dbReference type="Proteomes" id="UP000627446">
    <property type="component" value="Unassembled WGS sequence"/>
</dbReference>
<dbReference type="AlphaFoldDB" id="A0A923HN57"/>
<organism evidence="1 2">
    <name type="scientific">Undibacterium nitidum</name>
    <dbReference type="NCBI Taxonomy" id="2762298"/>
    <lineage>
        <taxon>Bacteria</taxon>
        <taxon>Pseudomonadati</taxon>
        <taxon>Pseudomonadota</taxon>
        <taxon>Betaproteobacteria</taxon>
        <taxon>Burkholderiales</taxon>
        <taxon>Oxalobacteraceae</taxon>
        <taxon>Undibacterium</taxon>
    </lineage>
</organism>
<protein>
    <submittedName>
        <fullName evidence="1">DUF934 domain-containing protein</fullName>
    </submittedName>
</protein>
<keyword evidence="2" id="KW-1185">Reference proteome</keyword>
<gene>
    <name evidence="1" type="ORF">H8K36_05130</name>
</gene>
<reference evidence="1" key="1">
    <citation type="submission" date="2020-08" db="EMBL/GenBank/DDBJ databases">
        <title>Novel species isolated from subtropical streams in China.</title>
        <authorList>
            <person name="Lu H."/>
        </authorList>
    </citation>
    <scope>NUCLEOTIDE SEQUENCE</scope>
    <source>
        <strain evidence="1">LX22W</strain>
    </source>
</reference>
<proteinExistence type="predicted"/>
<evidence type="ECO:0000313" key="2">
    <source>
        <dbReference type="Proteomes" id="UP000627446"/>
    </source>
</evidence>
<name>A0A923HN57_9BURK</name>
<accession>A0A923HN57</accession>
<dbReference type="PIRSF" id="PIRSF030820">
    <property type="entry name" value="UCP030820"/>
    <property type="match status" value="1"/>
</dbReference>
<dbReference type="RefSeq" id="WP_186914772.1">
    <property type="nucleotide sequence ID" value="NZ_JACOFZ010000001.1"/>
</dbReference>
<dbReference type="Pfam" id="PF06073">
    <property type="entry name" value="DUF934"/>
    <property type="match status" value="1"/>
</dbReference>